<evidence type="ECO:0000313" key="2">
    <source>
        <dbReference type="Proteomes" id="UP000653358"/>
    </source>
</evidence>
<dbReference type="EMBL" id="WJBB01000002">
    <property type="protein sequence ID" value="MBC3795992.1"/>
    <property type="molecule type" value="Genomic_DNA"/>
</dbReference>
<proteinExistence type="predicted"/>
<evidence type="ECO:0008006" key="3">
    <source>
        <dbReference type="Google" id="ProtNLM"/>
    </source>
</evidence>
<comment type="caution">
    <text evidence="1">The sequence shown here is derived from an EMBL/GenBank/DDBJ whole genome shotgun (WGS) entry which is preliminary data.</text>
</comment>
<reference evidence="1 2" key="1">
    <citation type="journal article" date="2020" name="mSystems">
        <title>Defining Genomic and Predicted Metabolic Features of the Acetobacterium Genus.</title>
        <authorList>
            <person name="Ross D.E."/>
            <person name="Marshall C.W."/>
            <person name="Gulliver D."/>
            <person name="May H.D."/>
            <person name="Norman R.S."/>
        </authorList>
    </citation>
    <scope>NUCLEOTIDE SEQUENCE [LARGE SCALE GENOMIC DNA]</scope>
    <source>
        <strain evidence="1 2">DSM 9173</strain>
    </source>
</reference>
<sequence>MIHNNTFTEEWIQKISNDYKRGSKKADPTLIEKVTKALHLLENLSQTDLVFIFKGGTALLLLLDEMHRFSIDIDIIIEKNKNDVDLDAILSKVVEASYVFDRFEENKRKGSNDVPKAHYKIFYKSALDGSDSYVLLDVLFEKSHYAEIIEKDINCKFIDYEEPSRLVKIPNIDCILGDKLTAYAPNTTGIPYGKNKELEIIKQLFDVANLFDRMENIKVVGDTFKMMVQQ</sequence>
<dbReference type="Gene3D" id="3.10.450.620">
    <property type="entry name" value="JHP933, nucleotidyltransferase-like core domain"/>
    <property type="match status" value="1"/>
</dbReference>
<name>A0ABR6WHN1_9FIRM</name>
<keyword evidence="2" id="KW-1185">Reference proteome</keyword>
<gene>
    <name evidence="1" type="ORF">GH807_02855</name>
</gene>
<evidence type="ECO:0000313" key="1">
    <source>
        <dbReference type="EMBL" id="MBC3795992.1"/>
    </source>
</evidence>
<dbReference type="RefSeq" id="WP_148602645.1">
    <property type="nucleotide sequence ID" value="NZ_RXYB01000003.1"/>
</dbReference>
<dbReference type="Pfam" id="PF08843">
    <property type="entry name" value="AbiEii"/>
    <property type="match status" value="1"/>
</dbReference>
<dbReference type="InterPro" id="IPR014942">
    <property type="entry name" value="AbiEii"/>
</dbReference>
<accession>A0ABR6WHN1</accession>
<organism evidence="1 2">
    <name type="scientific">Acetobacterium tundrae</name>
    <dbReference type="NCBI Taxonomy" id="132932"/>
    <lineage>
        <taxon>Bacteria</taxon>
        <taxon>Bacillati</taxon>
        <taxon>Bacillota</taxon>
        <taxon>Clostridia</taxon>
        <taxon>Eubacteriales</taxon>
        <taxon>Eubacteriaceae</taxon>
        <taxon>Acetobacterium</taxon>
    </lineage>
</organism>
<protein>
    <recommendedName>
        <fullName evidence="3">Nucleotidyl transferase AbiEii/AbiGii toxin family protein</fullName>
    </recommendedName>
</protein>
<dbReference type="Proteomes" id="UP000653358">
    <property type="component" value="Unassembled WGS sequence"/>
</dbReference>